<reference evidence="1" key="1">
    <citation type="submission" date="2021-05" db="EMBL/GenBank/DDBJ databases">
        <authorList>
            <person name="Alioto T."/>
            <person name="Alioto T."/>
            <person name="Gomez Garrido J."/>
        </authorList>
    </citation>
    <scope>NUCLEOTIDE SEQUENCE</scope>
</reference>
<accession>A0A8D8W9Y1</accession>
<name>A0A8D8W9Y1_9HEMI</name>
<dbReference type="AlphaFoldDB" id="A0A8D8W9Y1"/>
<organism evidence="1">
    <name type="scientific">Cacopsylla melanoneura</name>
    <dbReference type="NCBI Taxonomy" id="428564"/>
    <lineage>
        <taxon>Eukaryota</taxon>
        <taxon>Metazoa</taxon>
        <taxon>Ecdysozoa</taxon>
        <taxon>Arthropoda</taxon>
        <taxon>Hexapoda</taxon>
        <taxon>Insecta</taxon>
        <taxon>Pterygota</taxon>
        <taxon>Neoptera</taxon>
        <taxon>Paraneoptera</taxon>
        <taxon>Hemiptera</taxon>
        <taxon>Sternorrhyncha</taxon>
        <taxon>Psylloidea</taxon>
        <taxon>Psyllidae</taxon>
        <taxon>Psyllinae</taxon>
        <taxon>Cacopsylla</taxon>
    </lineage>
</organism>
<evidence type="ECO:0000313" key="1">
    <source>
        <dbReference type="EMBL" id="CAG6651228.1"/>
    </source>
</evidence>
<sequence>MPILVPVIIELSKALSEVFYRDLEPKYKSSNNHVDRYLSLFFLHCCLYLSELYHYCVHCLQHLEYLCFRSYSLSGGTQFSLASLLPFGLSLYFPDCCSFKMRKTSLNQVYSANCLIQD</sequence>
<dbReference type="EMBL" id="HBUF01166559">
    <property type="protein sequence ID" value="CAG6651228.1"/>
    <property type="molecule type" value="Transcribed_RNA"/>
</dbReference>
<protein>
    <submittedName>
        <fullName evidence="1">Uncharacterized protein</fullName>
    </submittedName>
</protein>
<proteinExistence type="predicted"/>